<dbReference type="EMBL" id="FQ312005">
    <property type="protein sequence ID" value="CBW27351.1"/>
    <property type="molecule type" value="Genomic_DNA"/>
</dbReference>
<sequence>MSAKSFNRRARVIHIDVQENWDKSWYNSREGKEKSLEKVLQTLATSKTGRLIIARSTEKAKSVGASLRDVIDVGSSSLTDTTLIRKFSPDNPSEIHYQTKSKVYLNKGLSFQDAVLDLAHELTHYSYREPFNPYVTKFTVDQFVSSVIEGRGGEVDAYLIECRVLKELRPSNFKTSSNCKNVVDPQTGNFSKSLGVARFYDVGEYSENFEEIINKYGWEKSKFPKLGKGEALYISSAYGLPYPVAALSEFTTIMGKACENDYNRLVMMREGMGTSSRSPASLSFGKFKNLYASYKTRCSQFRP</sequence>
<proteinExistence type="predicted"/>
<dbReference type="PATRIC" id="fig|862908.3.peg.2447"/>
<reference evidence="2" key="1">
    <citation type="journal article" date="2013" name="ISME J.">
        <title>A small predatory core genome in the divergent marine Bacteriovorax marinus SJ and the terrestrial Bdellovibrio bacteriovorus.</title>
        <authorList>
            <person name="Crossman L.C."/>
            <person name="Chen H."/>
            <person name="Cerdeno-Tarraga A.M."/>
            <person name="Brooks K."/>
            <person name="Quail M.A."/>
            <person name="Pineiro S.A."/>
            <person name="Hobley L."/>
            <person name="Sockett R.E."/>
            <person name="Bentley S.D."/>
            <person name="Parkhill J."/>
            <person name="Williams H.N."/>
            <person name="Stine O.C."/>
        </authorList>
    </citation>
    <scope>NUCLEOTIDE SEQUENCE [LARGE SCALE GENOMIC DNA]</scope>
    <source>
        <strain evidence="2">ATCC BAA-682 / DSM 15412 / SJ</strain>
    </source>
</reference>
<dbReference type="Proteomes" id="UP000008963">
    <property type="component" value="Chromosome"/>
</dbReference>
<dbReference type="KEGG" id="bmx:BMS_2562"/>
<gene>
    <name evidence="1" type="ordered locus">BMS_2562</name>
</gene>
<dbReference type="AlphaFoldDB" id="E1X607"/>
<keyword evidence="2" id="KW-1185">Reference proteome</keyword>
<evidence type="ECO:0000313" key="1">
    <source>
        <dbReference type="EMBL" id="CBW27351.1"/>
    </source>
</evidence>
<dbReference type="STRING" id="862908.BMS_2562"/>
<protein>
    <submittedName>
        <fullName evidence="1">Uncharacterized protein</fullName>
    </submittedName>
</protein>
<accession>E1X607</accession>
<name>E1X607_HALMS</name>
<evidence type="ECO:0000313" key="2">
    <source>
        <dbReference type="Proteomes" id="UP000008963"/>
    </source>
</evidence>
<organism evidence="1 2">
    <name type="scientific">Halobacteriovorax marinus (strain ATCC BAA-682 / DSM 15412 / SJ)</name>
    <name type="common">Bacteriovorax marinus</name>
    <dbReference type="NCBI Taxonomy" id="862908"/>
    <lineage>
        <taxon>Bacteria</taxon>
        <taxon>Pseudomonadati</taxon>
        <taxon>Bdellovibrionota</taxon>
        <taxon>Bacteriovoracia</taxon>
        <taxon>Bacteriovoracales</taxon>
        <taxon>Halobacteriovoraceae</taxon>
        <taxon>Halobacteriovorax</taxon>
    </lineage>
</organism>
<dbReference type="HOGENOM" id="CLU_917540_0_0_7"/>